<dbReference type="EC" id="3.1.13.4" evidence="5"/>
<evidence type="ECO:0000256" key="5">
    <source>
        <dbReference type="ARBA" id="ARBA00012161"/>
    </source>
</evidence>
<reference evidence="15 16" key="2">
    <citation type="submission" date="2014-03" db="EMBL/GenBank/DDBJ databases">
        <title>The Genome Sequence of Anncaliia algerae insect isolate PRA339.</title>
        <authorList>
            <consortium name="The Broad Institute Genome Sequencing Platform"/>
            <consortium name="The Broad Institute Genome Sequencing Center for Infectious Disease"/>
            <person name="Cuomo C."/>
            <person name="Becnel J."/>
            <person name="Sanscrainte N."/>
            <person name="Walker B."/>
            <person name="Young S.K."/>
            <person name="Zeng Q."/>
            <person name="Gargeya S."/>
            <person name="Fitzgerald M."/>
            <person name="Haas B."/>
            <person name="Abouelleil A."/>
            <person name="Alvarado L."/>
            <person name="Arachchi H.M."/>
            <person name="Berlin A.M."/>
            <person name="Chapman S.B."/>
            <person name="Dewar J."/>
            <person name="Goldberg J."/>
            <person name="Griggs A."/>
            <person name="Gujja S."/>
            <person name="Hansen M."/>
            <person name="Howarth C."/>
            <person name="Imamovic A."/>
            <person name="Larimer J."/>
            <person name="McCowan C."/>
            <person name="Murphy C."/>
            <person name="Neiman D."/>
            <person name="Pearson M."/>
            <person name="Priest M."/>
            <person name="Roberts A."/>
            <person name="Saif S."/>
            <person name="Shea T."/>
            <person name="Sisk P."/>
            <person name="Sykes S."/>
            <person name="Wortman J."/>
            <person name="Nusbaum C."/>
            <person name="Birren B."/>
        </authorList>
    </citation>
    <scope>NUCLEOTIDE SEQUENCE [LARGE SCALE GENOMIC DNA]</scope>
    <source>
        <strain evidence="15 16">PRA339</strain>
    </source>
</reference>
<dbReference type="InterPro" id="IPR012337">
    <property type="entry name" value="RNaseH-like_sf"/>
</dbReference>
<dbReference type="SUPFAM" id="SSF53098">
    <property type="entry name" value="Ribonuclease H-like"/>
    <property type="match status" value="1"/>
</dbReference>
<keyword evidence="8" id="KW-0479">Metal-binding</keyword>
<dbReference type="GO" id="GO:0000289">
    <property type="term" value="P:nuclear-transcribed mRNA poly(A) tail shortening"/>
    <property type="evidence" value="ECO:0007669"/>
    <property type="project" value="EnsemblFungi"/>
</dbReference>
<evidence type="ECO:0000256" key="1">
    <source>
        <dbReference type="ARBA" id="ARBA00001663"/>
    </source>
</evidence>
<dbReference type="OrthoDB" id="1164111at2759"/>
<evidence type="ECO:0000256" key="14">
    <source>
        <dbReference type="ARBA" id="ARBA00023242"/>
    </source>
</evidence>
<evidence type="ECO:0000256" key="4">
    <source>
        <dbReference type="ARBA" id="ARBA00008372"/>
    </source>
</evidence>
<keyword evidence="11" id="KW-0694">RNA-binding</keyword>
<dbReference type="GO" id="GO:0005737">
    <property type="term" value="C:cytoplasm"/>
    <property type="evidence" value="ECO:0007669"/>
    <property type="project" value="UniProtKB-SubCell"/>
</dbReference>
<keyword evidence="10" id="KW-0269">Exonuclease</keyword>
<keyword evidence="12" id="KW-0805">Transcription regulation</keyword>
<dbReference type="Gene3D" id="3.30.420.10">
    <property type="entry name" value="Ribonuclease H-like superfamily/Ribonuclease H"/>
    <property type="match status" value="1"/>
</dbReference>
<sequence>MINNSNREKDIINVWKKDLHIEFDKIISLYKSYNYICLDTEFPGVVAKPIGNFTHSIVQIYQQIRCNCNMLKIIQLGLTLSNKEGHLPTPSTWQFNFKFDLERDMFAEDSLSLLLNANLNFKEHAENGIELDDFGELLFSSGLLLNPNVVWITFHGAFDFGYLLRCISEELLPDTIEEFLFLTSTYFKRFYDLKYILSGSYYVKKGLQEIADTLEITGIGPAHQAGSDSYLTLHVFFRLRANELVENNDISSTNKLFSLCKPTKQETDL</sequence>
<proteinExistence type="inferred from homology"/>
<evidence type="ECO:0000256" key="12">
    <source>
        <dbReference type="ARBA" id="ARBA00023015"/>
    </source>
</evidence>
<dbReference type="InterPro" id="IPR036397">
    <property type="entry name" value="RNaseH_sf"/>
</dbReference>
<name>A0A059EZR7_9MICR</name>
<evidence type="ECO:0000256" key="8">
    <source>
        <dbReference type="ARBA" id="ARBA00022723"/>
    </source>
</evidence>
<keyword evidence="6" id="KW-0963">Cytoplasm</keyword>
<dbReference type="STRING" id="1288291.A0A059EZR7"/>
<evidence type="ECO:0000256" key="7">
    <source>
        <dbReference type="ARBA" id="ARBA00022722"/>
    </source>
</evidence>
<organism evidence="15 16">
    <name type="scientific">Anncaliia algerae PRA339</name>
    <dbReference type="NCBI Taxonomy" id="1288291"/>
    <lineage>
        <taxon>Eukaryota</taxon>
        <taxon>Fungi</taxon>
        <taxon>Fungi incertae sedis</taxon>
        <taxon>Microsporidia</taxon>
        <taxon>Tubulinosematoidea</taxon>
        <taxon>Tubulinosematidae</taxon>
        <taxon>Anncaliia</taxon>
    </lineage>
</organism>
<reference evidence="16" key="1">
    <citation type="submission" date="2013-02" db="EMBL/GenBank/DDBJ databases">
        <authorList>
            <consortium name="The Broad Institute Genome Sequencing Platform"/>
            <person name="Cuomo C."/>
            <person name="Becnel J."/>
            <person name="Sanscrainte N."/>
            <person name="Walker B."/>
            <person name="Young S.K."/>
            <person name="Zeng Q."/>
            <person name="Gargeya S."/>
            <person name="Fitzgerald M."/>
            <person name="Haas B."/>
            <person name="Abouelleil A."/>
            <person name="Alvarado L."/>
            <person name="Arachchi H.M."/>
            <person name="Berlin A.M."/>
            <person name="Chapman S.B."/>
            <person name="Dewar J."/>
            <person name="Goldberg J."/>
            <person name="Griggs A."/>
            <person name="Gujja S."/>
            <person name="Hansen M."/>
            <person name="Howarth C."/>
            <person name="Imamovic A."/>
            <person name="Larimer J."/>
            <person name="McCowan C."/>
            <person name="Murphy C."/>
            <person name="Neiman D."/>
            <person name="Pearson M."/>
            <person name="Priest M."/>
            <person name="Roberts A."/>
            <person name="Saif S."/>
            <person name="Shea T."/>
            <person name="Sisk P."/>
            <person name="Sykes S."/>
            <person name="Wortman J."/>
            <person name="Nusbaum C."/>
            <person name="Birren B."/>
        </authorList>
    </citation>
    <scope>NUCLEOTIDE SEQUENCE [LARGE SCALE GENOMIC DNA]</scope>
    <source>
        <strain evidence="16">PRA339</strain>
    </source>
</reference>
<keyword evidence="16" id="KW-1185">Reference proteome</keyword>
<comment type="subcellular location">
    <subcellularLocation>
        <location evidence="3">Cytoplasm</location>
    </subcellularLocation>
    <subcellularLocation>
        <location evidence="2">Nucleus</location>
    </subcellularLocation>
</comment>
<dbReference type="GO" id="GO:0003723">
    <property type="term" value="F:RNA binding"/>
    <property type="evidence" value="ECO:0007669"/>
    <property type="project" value="UniProtKB-KW"/>
</dbReference>
<dbReference type="VEuPathDB" id="MicrosporidiaDB:H312_02225"/>
<protein>
    <recommendedName>
        <fullName evidence="5">poly(A)-specific ribonuclease</fullName>
        <ecNumber evidence="5">3.1.13.4</ecNumber>
    </recommendedName>
</protein>
<evidence type="ECO:0000256" key="6">
    <source>
        <dbReference type="ARBA" id="ARBA00022490"/>
    </source>
</evidence>
<evidence type="ECO:0000256" key="13">
    <source>
        <dbReference type="ARBA" id="ARBA00023163"/>
    </source>
</evidence>
<keyword evidence="7" id="KW-0540">Nuclease</keyword>
<evidence type="ECO:0000256" key="9">
    <source>
        <dbReference type="ARBA" id="ARBA00022801"/>
    </source>
</evidence>
<evidence type="ECO:0000313" key="16">
    <source>
        <dbReference type="Proteomes" id="UP000030655"/>
    </source>
</evidence>
<dbReference type="InterPro" id="IPR039637">
    <property type="entry name" value="CNOT7/CNOT8/Pop2"/>
</dbReference>
<dbReference type="InterPro" id="IPR006941">
    <property type="entry name" value="RNase_CAF1"/>
</dbReference>
<evidence type="ECO:0000256" key="3">
    <source>
        <dbReference type="ARBA" id="ARBA00004496"/>
    </source>
</evidence>
<keyword evidence="14" id="KW-0539">Nucleus</keyword>
<keyword evidence="9" id="KW-0378">Hydrolase</keyword>
<accession>A0A059EZR7</accession>
<gene>
    <name evidence="15" type="ORF">H312_02225</name>
</gene>
<dbReference type="Pfam" id="PF04857">
    <property type="entry name" value="CAF1"/>
    <property type="match status" value="2"/>
</dbReference>
<dbReference type="GO" id="GO:0030015">
    <property type="term" value="C:CCR4-NOT core complex"/>
    <property type="evidence" value="ECO:0007669"/>
    <property type="project" value="EnsemblFungi"/>
</dbReference>
<dbReference type="AlphaFoldDB" id="A0A059EZR7"/>
<evidence type="ECO:0000256" key="11">
    <source>
        <dbReference type="ARBA" id="ARBA00022884"/>
    </source>
</evidence>
<dbReference type="PANTHER" id="PTHR10797">
    <property type="entry name" value="CCR4-NOT TRANSCRIPTION COMPLEX SUBUNIT"/>
    <property type="match status" value="1"/>
</dbReference>
<dbReference type="HOGENOM" id="CLU_027974_0_1_1"/>
<keyword evidence="13" id="KW-0804">Transcription</keyword>
<evidence type="ECO:0000256" key="2">
    <source>
        <dbReference type="ARBA" id="ARBA00004123"/>
    </source>
</evidence>
<evidence type="ECO:0000313" key="15">
    <source>
        <dbReference type="EMBL" id="KCZ80357.1"/>
    </source>
</evidence>
<dbReference type="EMBL" id="KK365185">
    <property type="protein sequence ID" value="KCZ80357.1"/>
    <property type="molecule type" value="Genomic_DNA"/>
</dbReference>
<comment type="catalytic activity">
    <reaction evidence="1">
        <text>Exonucleolytic cleavage of poly(A) to 5'-AMP.</text>
        <dbReference type="EC" id="3.1.13.4"/>
    </reaction>
</comment>
<feature type="non-terminal residue" evidence="15">
    <location>
        <position position="1"/>
    </location>
</feature>
<dbReference type="GO" id="GO:0004535">
    <property type="term" value="F:poly(A)-specific ribonuclease activity"/>
    <property type="evidence" value="ECO:0007669"/>
    <property type="project" value="UniProtKB-EC"/>
</dbReference>
<comment type="similarity">
    <text evidence="4">Belongs to the CAF1 family.</text>
</comment>
<dbReference type="GO" id="GO:0046872">
    <property type="term" value="F:metal ion binding"/>
    <property type="evidence" value="ECO:0007669"/>
    <property type="project" value="UniProtKB-KW"/>
</dbReference>
<dbReference type="Proteomes" id="UP000030655">
    <property type="component" value="Unassembled WGS sequence"/>
</dbReference>
<evidence type="ECO:0000256" key="10">
    <source>
        <dbReference type="ARBA" id="ARBA00022839"/>
    </source>
</evidence>
<dbReference type="GO" id="GO:0005634">
    <property type="term" value="C:nucleus"/>
    <property type="evidence" value="ECO:0007669"/>
    <property type="project" value="UniProtKB-SubCell"/>
</dbReference>